<dbReference type="CTD" id="6753229"/>
<dbReference type="OMA" id="MGKPIVH"/>
<dbReference type="Pfam" id="PF02543">
    <property type="entry name" value="Carbam_trans_N"/>
    <property type="match status" value="1"/>
</dbReference>
<dbReference type="PANTHER" id="PTHR34847">
    <property type="entry name" value="NODULATION PROTEIN U"/>
    <property type="match status" value="1"/>
</dbReference>
<dbReference type="Proteomes" id="UP000009022">
    <property type="component" value="Unassembled WGS sequence"/>
</dbReference>
<evidence type="ECO:0000259" key="3">
    <source>
        <dbReference type="Pfam" id="PF16861"/>
    </source>
</evidence>
<dbReference type="Gene3D" id="3.90.870.20">
    <property type="entry name" value="Carbamoyltransferase, C-terminal domain"/>
    <property type="match status" value="1"/>
</dbReference>
<dbReference type="AlphaFoldDB" id="B3RVE7"/>
<dbReference type="CDD" id="cd24033">
    <property type="entry name" value="ASKHA_NBD_NodU_CmcH-like_N"/>
    <property type="match status" value="1"/>
</dbReference>
<evidence type="ECO:0000313" key="4">
    <source>
        <dbReference type="EMBL" id="EDV25487.1"/>
    </source>
</evidence>
<organism evidence="4 5">
    <name type="scientific">Trichoplax adhaerens</name>
    <name type="common">Trichoplax reptans</name>
    <dbReference type="NCBI Taxonomy" id="10228"/>
    <lineage>
        <taxon>Eukaryota</taxon>
        <taxon>Metazoa</taxon>
        <taxon>Placozoa</taxon>
        <taxon>Uniplacotomia</taxon>
        <taxon>Trichoplacea</taxon>
        <taxon>Trichoplacidae</taxon>
        <taxon>Trichoplax</taxon>
    </lineage>
</organism>
<protein>
    <recommendedName>
        <fullName evidence="6">Carbamoyltransferase</fullName>
    </recommendedName>
</protein>
<dbReference type="InterPro" id="IPR038152">
    <property type="entry name" value="Carbam_trans_C_sf"/>
</dbReference>
<gene>
    <name evidence="4" type="ORF">TRIADDRAFT_55626</name>
</gene>
<name>B3RVE7_TRIAD</name>
<dbReference type="HOGENOM" id="CLU_014411_3_0_1"/>
<sequence length="577" mass="64383">MAMYKTQLLSQVIYKSEMLLGLLIVNRLILSLAVLIIHESKLDVLNHALYILGLFQVRYFCSAPKNAQFREQWEKAIDEVTKYTGIHHFDVAVTSWVMPSKRLILQELIECDKWIAVDHHLCHATLGFYDSPFQNALILSYDGGGNDGTFNIYSGTRKDYKIQLIKKIGLNLGTPYRQLATCMPEVTGKTFSNDEPTNYMRFAPLALSGKVMGYAALGKVRKEWHQELSDYYKWFVTPLQAIFSLGDQLNLNLEPNALDNENARDLAASSQKVFEELLCAEVNKCLCTLRETGQDIDGIVLTGGCALNVNANYEVAKDFGYPVHVPSAPNDCGISIGAAWQVTPPIQHFPTQYCGLPLHGLDSLTKLAQERNARVVTITELAEIIANGAIIGIARGRQEFGPRALGHRSIVCYPNKQELKDKINRLKSRQWFRPLCPSVTVECARDIFEVCSSSEGAVVKSCISSNGSKGWIPASPYMSFAVPLTAQAKEMFPAISHFDGTARLQTVSNEDEPWYHSLLVAIGQKTNGKEILLNTSFNVKGKPILNNVNTALEILDNNQSDTLDYVLIEDYLFQKSL</sequence>
<dbReference type="SUPFAM" id="SSF53067">
    <property type="entry name" value="Actin-like ATPase domain"/>
    <property type="match status" value="1"/>
</dbReference>
<dbReference type="PANTHER" id="PTHR34847:SF1">
    <property type="entry name" value="NODULATION PROTEIN U"/>
    <property type="match status" value="1"/>
</dbReference>
<keyword evidence="5" id="KW-1185">Reference proteome</keyword>
<dbReference type="GO" id="GO:0003824">
    <property type="term" value="F:catalytic activity"/>
    <property type="evidence" value="ECO:0007669"/>
    <property type="project" value="InterPro"/>
</dbReference>
<dbReference type="eggNOG" id="ENOG502RKTV">
    <property type="taxonomic scope" value="Eukaryota"/>
</dbReference>
<dbReference type="InterPro" id="IPR051338">
    <property type="entry name" value="NodU/CmcH_Carbamoyltrnsfr"/>
</dbReference>
<evidence type="ECO:0000313" key="5">
    <source>
        <dbReference type="Proteomes" id="UP000009022"/>
    </source>
</evidence>
<proteinExistence type="inferred from homology"/>
<dbReference type="InParanoid" id="B3RVE7"/>
<evidence type="ECO:0000259" key="2">
    <source>
        <dbReference type="Pfam" id="PF02543"/>
    </source>
</evidence>
<reference evidence="4 5" key="1">
    <citation type="journal article" date="2008" name="Nature">
        <title>The Trichoplax genome and the nature of placozoans.</title>
        <authorList>
            <person name="Srivastava M."/>
            <person name="Begovic E."/>
            <person name="Chapman J."/>
            <person name="Putnam N.H."/>
            <person name="Hellsten U."/>
            <person name="Kawashima T."/>
            <person name="Kuo A."/>
            <person name="Mitros T."/>
            <person name="Salamov A."/>
            <person name="Carpenter M.L."/>
            <person name="Signorovitch A.Y."/>
            <person name="Moreno M.A."/>
            <person name="Kamm K."/>
            <person name="Grimwood J."/>
            <person name="Schmutz J."/>
            <person name="Shapiro H."/>
            <person name="Grigoriev I.V."/>
            <person name="Buss L.W."/>
            <person name="Schierwater B."/>
            <person name="Dellaporta S.L."/>
            <person name="Rokhsar D.S."/>
        </authorList>
    </citation>
    <scope>NUCLEOTIDE SEQUENCE [LARGE SCALE GENOMIC DNA]</scope>
    <source>
        <strain evidence="4 5">Grell-BS-1999</strain>
    </source>
</reference>
<dbReference type="EMBL" id="DS985244">
    <property type="protein sequence ID" value="EDV25487.1"/>
    <property type="molecule type" value="Genomic_DNA"/>
</dbReference>
<dbReference type="InterPro" id="IPR043129">
    <property type="entry name" value="ATPase_NBD"/>
</dbReference>
<dbReference type="KEGG" id="tad:TRIADDRAFT_55626"/>
<dbReference type="RefSeq" id="XP_002111520.1">
    <property type="nucleotide sequence ID" value="XM_002111484.1"/>
</dbReference>
<comment type="similarity">
    <text evidence="1">Belongs to the NodU/CmcH family.</text>
</comment>
<dbReference type="GeneID" id="6753229"/>
<dbReference type="InterPro" id="IPR031730">
    <property type="entry name" value="Carbam_trans_C"/>
</dbReference>
<dbReference type="OrthoDB" id="10008814at2759"/>
<feature type="domain" description="Carbamoyltransferase" evidence="2">
    <location>
        <begin position="111"/>
        <end position="339"/>
    </location>
</feature>
<evidence type="ECO:0008006" key="6">
    <source>
        <dbReference type="Google" id="ProtNLM"/>
    </source>
</evidence>
<dbReference type="Gene3D" id="3.30.420.40">
    <property type="match status" value="1"/>
</dbReference>
<feature type="domain" description="Carbamoyltransferase C-terminal" evidence="3">
    <location>
        <begin position="382"/>
        <end position="575"/>
    </location>
</feature>
<accession>B3RVE7</accession>
<evidence type="ECO:0000256" key="1">
    <source>
        <dbReference type="ARBA" id="ARBA00006129"/>
    </source>
</evidence>
<dbReference type="InterPro" id="IPR003696">
    <property type="entry name" value="Carbtransf_dom"/>
</dbReference>
<dbReference type="Pfam" id="PF16861">
    <property type="entry name" value="Carbam_trans_C"/>
    <property type="match status" value="1"/>
</dbReference>